<proteinExistence type="predicted"/>
<comment type="caution">
    <text evidence="1">The sequence shown here is derived from an EMBL/GenBank/DDBJ whole genome shotgun (WGS) entry which is preliminary data.</text>
</comment>
<accession>A0A179BEE2</accession>
<evidence type="ECO:0000313" key="1">
    <source>
        <dbReference type="EMBL" id="OAP89739.1"/>
    </source>
</evidence>
<name>A0A179BEE2_RHILE</name>
<reference evidence="1" key="1">
    <citation type="submission" date="2016-04" db="EMBL/GenBank/DDBJ databases">
        <title>Fast-growing isolate from the root nodules of Vavilovia formosa.</title>
        <authorList>
            <person name="Kimeklis A."/>
            <person name="Safronova V."/>
            <person name="Belimov A."/>
            <person name="Andronov E."/>
        </authorList>
    </citation>
    <scope>NUCLEOTIDE SEQUENCE [LARGE SCALE GENOMIC DNA]</scope>
    <source>
        <strain evidence="1">Vaf-46</strain>
    </source>
</reference>
<dbReference type="AlphaFoldDB" id="A0A179BEE2"/>
<sequence>MCSDRTVFAVVVRLDERSRLSRRFDVFEDNHLQSRAAHRAPAFKSVSVSFLLLVLPRPLDVLVRLL</sequence>
<dbReference type="EMBL" id="LWBS01000429">
    <property type="protein sequence ID" value="OAP89739.1"/>
    <property type="molecule type" value="Genomic_DNA"/>
</dbReference>
<gene>
    <name evidence="1" type="ORF">A4U53_31520</name>
</gene>
<protein>
    <submittedName>
        <fullName evidence="1">Uncharacterized protein</fullName>
    </submittedName>
</protein>
<organism evidence="1">
    <name type="scientific">Rhizobium leguminosarum</name>
    <dbReference type="NCBI Taxonomy" id="384"/>
    <lineage>
        <taxon>Bacteria</taxon>
        <taxon>Pseudomonadati</taxon>
        <taxon>Pseudomonadota</taxon>
        <taxon>Alphaproteobacteria</taxon>
        <taxon>Hyphomicrobiales</taxon>
        <taxon>Rhizobiaceae</taxon>
        <taxon>Rhizobium/Agrobacterium group</taxon>
        <taxon>Rhizobium</taxon>
    </lineage>
</organism>